<dbReference type="AlphaFoldDB" id="A0A316TX69"/>
<accession>A0A316TX69</accession>
<dbReference type="InterPro" id="IPR050466">
    <property type="entry name" value="Carboxylest/Gibb_receptor"/>
</dbReference>
<keyword evidence="3" id="KW-1185">Reference proteome</keyword>
<evidence type="ECO:0000259" key="1">
    <source>
        <dbReference type="Pfam" id="PF07859"/>
    </source>
</evidence>
<dbReference type="Proteomes" id="UP000245942">
    <property type="component" value="Unassembled WGS sequence"/>
</dbReference>
<name>A0A316TX69_9BASI</name>
<keyword evidence="2" id="KW-0378">Hydrolase</keyword>
<feature type="domain" description="Alpha/beta hydrolase fold-3" evidence="1">
    <location>
        <begin position="121"/>
        <end position="309"/>
    </location>
</feature>
<reference evidence="2 3" key="1">
    <citation type="journal article" date="2018" name="Mol. Biol. Evol.">
        <title>Broad Genomic Sampling Reveals a Smut Pathogenic Ancestry of the Fungal Clade Ustilaginomycotina.</title>
        <authorList>
            <person name="Kijpornyongpan T."/>
            <person name="Mondo S.J."/>
            <person name="Barry K."/>
            <person name="Sandor L."/>
            <person name="Lee J."/>
            <person name="Lipzen A."/>
            <person name="Pangilinan J."/>
            <person name="LaButti K."/>
            <person name="Hainaut M."/>
            <person name="Henrissat B."/>
            <person name="Grigoriev I.V."/>
            <person name="Spatafora J.W."/>
            <person name="Aime M.C."/>
        </authorList>
    </citation>
    <scope>NUCLEOTIDE SEQUENCE [LARGE SCALE GENOMIC DNA]</scope>
    <source>
        <strain evidence="2 3">MCA 4718</strain>
    </source>
</reference>
<organism evidence="2 3">
    <name type="scientific">Pseudomicrostroma glucosiphilum</name>
    <dbReference type="NCBI Taxonomy" id="1684307"/>
    <lineage>
        <taxon>Eukaryota</taxon>
        <taxon>Fungi</taxon>
        <taxon>Dikarya</taxon>
        <taxon>Basidiomycota</taxon>
        <taxon>Ustilaginomycotina</taxon>
        <taxon>Exobasidiomycetes</taxon>
        <taxon>Microstromatales</taxon>
        <taxon>Microstromatales incertae sedis</taxon>
        <taxon>Pseudomicrostroma</taxon>
    </lineage>
</organism>
<evidence type="ECO:0000313" key="2">
    <source>
        <dbReference type="EMBL" id="PWN18039.1"/>
    </source>
</evidence>
<dbReference type="InterPro" id="IPR029058">
    <property type="entry name" value="AB_hydrolase_fold"/>
</dbReference>
<dbReference type="STRING" id="1684307.A0A316TX69"/>
<dbReference type="SUPFAM" id="SSF53474">
    <property type="entry name" value="alpha/beta-Hydrolases"/>
    <property type="match status" value="1"/>
</dbReference>
<evidence type="ECO:0000313" key="3">
    <source>
        <dbReference type="Proteomes" id="UP000245942"/>
    </source>
</evidence>
<dbReference type="Gene3D" id="3.40.50.1820">
    <property type="entry name" value="alpha/beta hydrolase"/>
    <property type="match status" value="1"/>
</dbReference>
<dbReference type="EMBL" id="KZ819338">
    <property type="protein sequence ID" value="PWN18039.1"/>
    <property type="molecule type" value="Genomic_DNA"/>
</dbReference>
<dbReference type="PANTHER" id="PTHR23024:SF24">
    <property type="entry name" value="ALPHA_BETA HYDROLASE FOLD-3 DOMAIN-CONTAINING PROTEIN"/>
    <property type="match status" value="1"/>
</dbReference>
<dbReference type="GeneID" id="37015089"/>
<protein>
    <submittedName>
        <fullName evidence="2">Alpha/beta-hydrolase</fullName>
    </submittedName>
</protein>
<dbReference type="RefSeq" id="XP_025345199.1">
    <property type="nucleotide sequence ID" value="XM_025493355.1"/>
</dbReference>
<sequence length="470" mass="52144">MLLILVLPVIPHDNTTHLHQQPSSVDSLLAMTRYASSRKRSLMSLSWSQLACLAFLRLPRIVPRVLLPYTTSPNTPYPHVIRLPSREPGRSIYCWIFLPSEHELAQSTLATSGTGRIPIHVDFHGGGFIMGQLSEQAPFCSMLARRLGAAVITVDYRLGPLDTHPAALHDAEDVVRCCVDETFSVGYTALRSHIAAFYSKTGSRNVQLDSTRLSLSGFSSGGNIALNMLVSCPDWPSPLHPSRHPYDIPALLFFPSVDARQLSHERPRPEGMPASDPSSWMSWLSRHMEDAYLERWQRGETRASPGLAQLSSDVERKQAVDRLIEVEHDEEAEGGSRSMAARRAQASDVIIDLTEDSQSQGSGSAGNELHSLSHCLLVLPTYDTLAHQSGLWLEALERAGRLAAPRDWDGEDGSGSRTHGVTPVYARDMPHGWTQFPDFALSEEQKRSKYDVFDRSVEFVTTVWGGRQES</sequence>
<proteinExistence type="predicted"/>
<dbReference type="OrthoDB" id="408631at2759"/>
<dbReference type="Pfam" id="PF07859">
    <property type="entry name" value="Abhydrolase_3"/>
    <property type="match status" value="1"/>
</dbReference>
<gene>
    <name evidence="2" type="ORF">BCV69DRAFT_285334</name>
</gene>
<dbReference type="InterPro" id="IPR013094">
    <property type="entry name" value="AB_hydrolase_3"/>
</dbReference>
<dbReference type="PANTHER" id="PTHR23024">
    <property type="entry name" value="ARYLACETAMIDE DEACETYLASE"/>
    <property type="match status" value="1"/>
</dbReference>
<dbReference type="GO" id="GO:0016787">
    <property type="term" value="F:hydrolase activity"/>
    <property type="evidence" value="ECO:0007669"/>
    <property type="project" value="UniProtKB-KW"/>
</dbReference>